<gene>
    <name evidence="3" type="ORF">BQ4739_LOCUS9447</name>
</gene>
<keyword evidence="4" id="KW-1185">Reference proteome</keyword>
<feature type="compositionally biased region" description="Polar residues" evidence="1">
    <location>
        <begin position="221"/>
        <end position="244"/>
    </location>
</feature>
<evidence type="ECO:0000256" key="1">
    <source>
        <dbReference type="SAM" id="MobiDB-lite"/>
    </source>
</evidence>
<dbReference type="PANTHER" id="PTHR24330:SF19">
    <property type="entry name" value="MEDIATOR OF RNA POLYMERASE II TRANSCRIPTION SUBUNIT 29"/>
    <property type="match status" value="1"/>
</dbReference>
<dbReference type="GO" id="GO:0003723">
    <property type="term" value="F:RNA binding"/>
    <property type="evidence" value="ECO:0007669"/>
    <property type="project" value="InterPro"/>
</dbReference>
<feature type="region of interest" description="Disordered" evidence="1">
    <location>
        <begin position="774"/>
        <end position="799"/>
    </location>
</feature>
<organism evidence="3 4">
    <name type="scientific">Tetradesmus obliquus</name>
    <name type="common">Green alga</name>
    <name type="synonym">Acutodesmus obliquus</name>
    <dbReference type="NCBI Taxonomy" id="3088"/>
    <lineage>
        <taxon>Eukaryota</taxon>
        <taxon>Viridiplantae</taxon>
        <taxon>Chlorophyta</taxon>
        <taxon>core chlorophytes</taxon>
        <taxon>Chlorophyceae</taxon>
        <taxon>CS clade</taxon>
        <taxon>Sphaeropleales</taxon>
        <taxon>Scenedesmaceae</taxon>
        <taxon>Tetradesmus</taxon>
    </lineage>
</organism>
<feature type="region of interest" description="Disordered" evidence="1">
    <location>
        <begin position="276"/>
        <end position="412"/>
    </location>
</feature>
<feature type="compositionally biased region" description="Low complexity" evidence="1">
    <location>
        <begin position="402"/>
        <end position="412"/>
    </location>
</feature>
<dbReference type="Gene3D" id="3.30.1370.10">
    <property type="entry name" value="K Homology domain, type 1"/>
    <property type="match status" value="1"/>
</dbReference>
<dbReference type="Pfam" id="PF22675">
    <property type="entry name" value="KH-I_KHDC4-BBP"/>
    <property type="match status" value="1"/>
</dbReference>
<dbReference type="EMBL" id="FNXT01000906">
    <property type="protein sequence ID" value="SZX69148.1"/>
    <property type="molecule type" value="Genomic_DNA"/>
</dbReference>
<evidence type="ECO:0000313" key="3">
    <source>
        <dbReference type="EMBL" id="SZX69148.1"/>
    </source>
</evidence>
<feature type="region of interest" description="Disordered" evidence="1">
    <location>
        <begin position="171"/>
        <end position="244"/>
    </location>
</feature>
<accession>A0A383VUH0</accession>
<dbReference type="InterPro" id="IPR052145">
    <property type="entry name" value="Mediator/Homeobox_domain"/>
</dbReference>
<name>A0A383VUH0_TETOB</name>
<feature type="domain" description="KHDC4/BBP-like KH-domain type I" evidence="2">
    <location>
        <begin position="58"/>
        <end position="128"/>
    </location>
</feature>
<dbReference type="InterPro" id="IPR036612">
    <property type="entry name" value="KH_dom_type_1_sf"/>
</dbReference>
<feature type="compositionally biased region" description="Low complexity" evidence="1">
    <location>
        <begin position="786"/>
        <end position="799"/>
    </location>
</feature>
<dbReference type="PANTHER" id="PTHR24330">
    <property type="entry name" value="HOMEOBOX PROTEIN BARH-LIKE"/>
    <property type="match status" value="1"/>
</dbReference>
<feature type="compositionally biased region" description="Low complexity" evidence="1">
    <location>
        <begin position="276"/>
        <end position="295"/>
    </location>
</feature>
<dbReference type="AlphaFoldDB" id="A0A383VUH0"/>
<dbReference type="InterPro" id="IPR055256">
    <property type="entry name" value="KH_1_KHDC4/BBP-like"/>
</dbReference>
<dbReference type="STRING" id="3088.A0A383VUH0"/>
<proteinExistence type="predicted"/>
<feature type="compositionally biased region" description="Low complexity" evidence="1">
    <location>
        <begin position="181"/>
        <end position="191"/>
    </location>
</feature>
<evidence type="ECO:0000313" key="4">
    <source>
        <dbReference type="Proteomes" id="UP000256970"/>
    </source>
</evidence>
<feature type="compositionally biased region" description="Polar residues" evidence="1">
    <location>
        <begin position="376"/>
        <end position="399"/>
    </location>
</feature>
<evidence type="ECO:0000259" key="2">
    <source>
        <dbReference type="Pfam" id="PF22675"/>
    </source>
</evidence>
<dbReference type="Proteomes" id="UP000256970">
    <property type="component" value="Unassembled WGS sequence"/>
</dbReference>
<protein>
    <recommendedName>
        <fullName evidence="2">KHDC4/BBP-like KH-domain type I domain-containing protein</fullName>
    </recommendedName>
</protein>
<dbReference type="SUPFAM" id="SSF54791">
    <property type="entry name" value="Eukaryotic type KH-domain (KH-domain type I)"/>
    <property type="match status" value="1"/>
</dbReference>
<feature type="compositionally biased region" description="Low complexity" evidence="1">
    <location>
        <begin position="323"/>
        <end position="354"/>
    </location>
</feature>
<sequence>MAPCTRLEEKLRKLGLSTDDGGCSRSSPASKSKHHFRIFFPLPPYDGLQFNALRSGTGFNFTGQLLGVGGKQLQRIKQESAARVEVNNAEGNLNGSHPDPLDQNLHALISADSLSKLHKAAMMVWELLAPVNGKFLPIDVVPGGSVRLTVAQPGKAAAAAAKAVPQLKQGFKAGRADAAPSGSDNSSNSSSKQDLSAESRPVSVSPLLTPVTPAAAAGQRPSRSSIEVTPDSSCSSMHSVGSESSRCVPCLFSNLDGFLLPPAAIPPAAQTSAGCAGHAAAHATQEQQQQQQQGQVVDEAVSGSSGLQEDQLLQPATPGSGAGAAAACSSESSSIYMSEQPQPQQQQQQQQQQQGPLPAGHQLGDSLRCRAFPAPSEQTPGTATSQLSQETHCQSSGTAGSAAWPAPTPALTAPSETVLTGAAGAAAAQACLLPPGAVLQKPDWHEKQQQQQQQLDSPALRLDLSEDSSLTSCFHYGLGLSSSSLDSSSSFTAKDSPALQALIVDHQRQQQQQQMAEQQMQLAMHMMHMQQQAQGGSLGSSQSTFGSSASLFGGPSPLLGPRTCSCMGSFEGDGLQLGPSALGGMASSMKPQLGVTGLPGCMPPAGIGSLGLATGQPCCHVPGSLACTAGLMNPESPGGAGGAVYGSVPLQEQQRLLAADAAAAAACAGLRSCLEGPAPQSSSMGLQYPGPGMVADTLHAGSVLGGLHLPGSGVSCWAAGPNELAGGSVLLGMTPPPASAADSSMMSNSCWGGESARASGGSDAMHHHVCPVTPGSQGRTLPPAWQQAQHDNEQQQQQQQQEMLMMLHAVQQGHSVQHQQQLALPLNVYAGPSVAQPGRVSIW</sequence>
<reference evidence="3 4" key="1">
    <citation type="submission" date="2016-10" db="EMBL/GenBank/DDBJ databases">
        <authorList>
            <person name="Cai Z."/>
        </authorList>
    </citation>
    <scope>NUCLEOTIDE SEQUENCE [LARGE SCALE GENOMIC DNA]</scope>
</reference>